<dbReference type="InterPro" id="IPR003692">
    <property type="entry name" value="Hydantoinase_B"/>
</dbReference>
<dbReference type="Pfam" id="PF02538">
    <property type="entry name" value="Hydantoinase_B"/>
    <property type="match status" value="1"/>
</dbReference>
<reference evidence="2 3" key="1">
    <citation type="submission" date="2019-03" db="EMBL/GenBank/DDBJ databases">
        <title>Genomic Encyclopedia of Type Strains, Phase IV (KMG-IV): sequencing the most valuable type-strain genomes for metagenomic binning, comparative biology and taxonomic classification.</title>
        <authorList>
            <person name="Goeker M."/>
        </authorList>
    </citation>
    <scope>NUCLEOTIDE SEQUENCE [LARGE SCALE GENOMIC DNA]</scope>
    <source>
        <strain evidence="2 3">DSM 45765</strain>
    </source>
</reference>
<dbReference type="RefSeq" id="WP_132876914.1">
    <property type="nucleotide sequence ID" value="NZ_SLXQ01000003.1"/>
</dbReference>
<feature type="domain" description="Hydantoinase B/oxoprolinase" evidence="1">
    <location>
        <begin position="23"/>
        <end position="585"/>
    </location>
</feature>
<evidence type="ECO:0000259" key="1">
    <source>
        <dbReference type="Pfam" id="PF02538"/>
    </source>
</evidence>
<evidence type="ECO:0000313" key="2">
    <source>
        <dbReference type="EMBL" id="TCP54143.1"/>
    </source>
</evidence>
<organism evidence="2 3">
    <name type="scientific">Tamaricihabitans halophyticus</name>
    <dbReference type="NCBI Taxonomy" id="1262583"/>
    <lineage>
        <taxon>Bacteria</taxon>
        <taxon>Bacillati</taxon>
        <taxon>Actinomycetota</taxon>
        <taxon>Actinomycetes</taxon>
        <taxon>Pseudonocardiales</taxon>
        <taxon>Pseudonocardiaceae</taxon>
        <taxon>Tamaricihabitans</taxon>
    </lineage>
</organism>
<dbReference type="PANTHER" id="PTHR11365:SF23">
    <property type="entry name" value="HYPOTHETICAL 5-OXOPROLINASE (EUROFUNG)-RELATED"/>
    <property type="match status" value="1"/>
</dbReference>
<dbReference type="Proteomes" id="UP000294911">
    <property type="component" value="Unassembled WGS sequence"/>
</dbReference>
<dbReference type="InterPro" id="IPR045079">
    <property type="entry name" value="Oxoprolinase-like"/>
</dbReference>
<gene>
    <name evidence="2" type="ORF">EV191_103184</name>
</gene>
<protein>
    <submittedName>
        <fullName evidence="2">N-methylhydantoinase B</fullName>
    </submittedName>
</protein>
<dbReference type="OrthoDB" id="102473at2"/>
<comment type="caution">
    <text evidence="2">The sequence shown here is derived from an EMBL/GenBank/DDBJ whole genome shotgun (WGS) entry which is preliminary data.</text>
</comment>
<proteinExistence type="predicted"/>
<dbReference type="PANTHER" id="PTHR11365">
    <property type="entry name" value="5-OXOPROLINASE RELATED"/>
    <property type="match status" value="1"/>
</dbReference>
<keyword evidence="3" id="KW-1185">Reference proteome</keyword>
<name>A0A4R2QVP7_9PSEU</name>
<evidence type="ECO:0000313" key="3">
    <source>
        <dbReference type="Proteomes" id="UP000294911"/>
    </source>
</evidence>
<dbReference type="EMBL" id="SLXQ01000003">
    <property type="protein sequence ID" value="TCP54143.1"/>
    <property type="molecule type" value="Genomic_DNA"/>
</dbReference>
<accession>A0A4R2QVP7</accession>
<dbReference type="GO" id="GO:0005829">
    <property type="term" value="C:cytosol"/>
    <property type="evidence" value="ECO:0007669"/>
    <property type="project" value="TreeGrafter"/>
</dbReference>
<dbReference type="GO" id="GO:0017168">
    <property type="term" value="F:5-oxoprolinase (ATP-hydrolyzing) activity"/>
    <property type="evidence" value="ECO:0007669"/>
    <property type="project" value="TreeGrafter"/>
</dbReference>
<dbReference type="GO" id="GO:0006749">
    <property type="term" value="P:glutathione metabolic process"/>
    <property type="evidence" value="ECO:0007669"/>
    <property type="project" value="TreeGrafter"/>
</dbReference>
<sequence length="616" mass="66259">MSSTVSRSAALSATEIQEHYGTDRTTAEVIRHALEHIAVQMQIKINTGSLSPALSEMNDFGIGLLAPRDEAADLDFDAIAMGTAAPGHYVINQFYARMAIEHWGAERFRPGDVLLYNDPFRGGSHINDVGTVMPIFVDGALMGFAAAITHWLDIGGPVPTGFGPGVQHDMYAEGLRISPRLLYQEGELVRETLELFTTQTRIPDISVNDLQVIKAALAMGVDMISGYVRRYGPAAYTGAIRYTLDYNERAMRLALARIPDGDYTAEDQLDNNMDGDPMPIRCTVRKRGMEVEVDFSGSSREEWGGYACTWSDAVTAAHLGLQVVVPETISANAGAYRPVQVVTPAGNCLHALPPMSTNAGHVMFGQKAISVTKAAFAKAMPELAVAEHYDDVALFSFAGVDDRAGMPTPFVYLRIFMGPFGGHAEGDGCGYMFVEGGNCVEPSVELDEETYPILQLAREFVTDTAGAGKHRGGPATRVLLSPLVDAESFYQLDQCRQETIGVLGGTGGAKAAITVHRNGLDDWLAGRELGDPEVLAGIADASGRLTDSEDEPGAEFRLSKRAGVRFQARDLVLYQVAGGAGCGDPSARDPEAVRADVRNEILTSETARTTYGHDGR</sequence>
<dbReference type="AlphaFoldDB" id="A0A4R2QVP7"/>